<name>A0A1Q9F0Z5_SYMMI</name>
<dbReference type="EMBL" id="LSRX01000029">
    <property type="protein sequence ID" value="OLQ13386.1"/>
    <property type="molecule type" value="Genomic_DNA"/>
</dbReference>
<gene>
    <name evidence="1" type="ORF">AK812_SmicGene2614</name>
</gene>
<accession>A0A1Q9F0Z5</accession>
<evidence type="ECO:0000313" key="2">
    <source>
        <dbReference type="Proteomes" id="UP000186817"/>
    </source>
</evidence>
<keyword evidence="2" id="KW-1185">Reference proteome</keyword>
<dbReference type="AlphaFoldDB" id="A0A1Q9F0Z5"/>
<sequence>MSLDKWLTGLLTASRPKRVASSLRPVRDELSFSHNSLNKALGPLGIFREPILSAGWSELQCIDLWEMEPEEQQILPGIKIWKQDDDPAFCIVKDKCQAGPQVMHWRYLSSHSPVSADHQGLISEEYLSDAC</sequence>
<reference evidence="1 2" key="1">
    <citation type="submission" date="2016-02" db="EMBL/GenBank/DDBJ databases">
        <title>Genome analysis of coral dinoflagellate symbionts highlights evolutionary adaptations to a symbiotic lifestyle.</title>
        <authorList>
            <person name="Aranda M."/>
            <person name="Li Y."/>
            <person name="Liew Y.J."/>
            <person name="Baumgarten S."/>
            <person name="Simakov O."/>
            <person name="Wilson M."/>
            <person name="Piel J."/>
            <person name="Ashoor H."/>
            <person name="Bougouffa S."/>
            <person name="Bajic V.B."/>
            <person name="Ryu T."/>
            <person name="Ravasi T."/>
            <person name="Bayer T."/>
            <person name="Micklem G."/>
            <person name="Kim H."/>
            <person name="Bhak J."/>
            <person name="Lajeunesse T.C."/>
            <person name="Voolstra C.R."/>
        </authorList>
    </citation>
    <scope>NUCLEOTIDE SEQUENCE [LARGE SCALE GENOMIC DNA]</scope>
    <source>
        <strain evidence="1 2">CCMP2467</strain>
    </source>
</reference>
<comment type="caution">
    <text evidence="1">The sequence shown here is derived from an EMBL/GenBank/DDBJ whole genome shotgun (WGS) entry which is preliminary data.</text>
</comment>
<proteinExistence type="predicted"/>
<dbReference type="Proteomes" id="UP000186817">
    <property type="component" value="Unassembled WGS sequence"/>
</dbReference>
<protein>
    <submittedName>
        <fullName evidence="1">Uncharacterized protein</fullName>
    </submittedName>
</protein>
<evidence type="ECO:0000313" key="1">
    <source>
        <dbReference type="EMBL" id="OLQ13386.1"/>
    </source>
</evidence>
<organism evidence="1 2">
    <name type="scientific">Symbiodinium microadriaticum</name>
    <name type="common">Dinoflagellate</name>
    <name type="synonym">Zooxanthella microadriatica</name>
    <dbReference type="NCBI Taxonomy" id="2951"/>
    <lineage>
        <taxon>Eukaryota</taxon>
        <taxon>Sar</taxon>
        <taxon>Alveolata</taxon>
        <taxon>Dinophyceae</taxon>
        <taxon>Suessiales</taxon>
        <taxon>Symbiodiniaceae</taxon>
        <taxon>Symbiodinium</taxon>
    </lineage>
</organism>